<evidence type="ECO:0000256" key="2">
    <source>
        <dbReference type="ARBA" id="ARBA00023054"/>
    </source>
</evidence>
<sequence length="507" mass="54531">MNDRYDQSKAAFQKIRETFSGSSDRLKKKFKKPAAATVMRIRASIAIGGFVLLVGSVGIAMGISTPGQLRDSVYAMIPASLGEDALPPPATAGVVGYGEIVPVRELSLPSRASGRVTEVLVRVGDAVREGSVLIRMDPREAERAIRDAETWLAGAQLALARIDDTQRSATPDDAARAGASAAFSASLDGAYLEIADTFLMLPNIVKGLGGMLYGGVFPDNGDADYLTAHADRANIENPDANRVKVQATERYSTAKNRYETTLAEYRTTSRVSGDAAVEALFLKTREAATALSDALKATSELHAFVKRHLESHNRNKPLVFQEYEDALVRYSSQLNDKLEVLLAVSEDVRSARSSLQSIDSGTAPRDTALERKEAELQVRSAENALNDAKARLGNYEVKAPFDGIVAGVVKNTAQYVNDGETVATLITSDALAHIALEQGVVPRIRRGQKALVSIEGSEAQVAGRVAGIDARGEKGKDGITRFNVTIALEKDDRIKPGMQVIARFIED</sequence>
<dbReference type="Gene3D" id="1.10.287.470">
    <property type="entry name" value="Helix hairpin bin"/>
    <property type="match status" value="1"/>
</dbReference>
<gene>
    <name evidence="5" type="ORF">A2765_04405</name>
</gene>
<proteinExistence type="predicted"/>
<accession>A0A1F6DEQ2</accession>
<evidence type="ECO:0000256" key="1">
    <source>
        <dbReference type="ARBA" id="ARBA00004196"/>
    </source>
</evidence>
<dbReference type="InterPro" id="IPR050465">
    <property type="entry name" value="UPF0194_transport"/>
</dbReference>
<dbReference type="Proteomes" id="UP000176377">
    <property type="component" value="Unassembled WGS sequence"/>
</dbReference>
<keyword evidence="4" id="KW-0812">Transmembrane</keyword>
<reference evidence="5 6" key="1">
    <citation type="journal article" date="2016" name="Nat. Commun.">
        <title>Thousands of microbial genomes shed light on interconnected biogeochemical processes in an aquifer system.</title>
        <authorList>
            <person name="Anantharaman K."/>
            <person name="Brown C.T."/>
            <person name="Hug L.A."/>
            <person name="Sharon I."/>
            <person name="Castelle C.J."/>
            <person name="Probst A.J."/>
            <person name="Thomas B.C."/>
            <person name="Singh A."/>
            <person name="Wilkins M.J."/>
            <person name="Karaoz U."/>
            <person name="Brodie E.L."/>
            <person name="Williams K.H."/>
            <person name="Hubbard S.S."/>
            <person name="Banfield J.F."/>
        </authorList>
    </citation>
    <scope>NUCLEOTIDE SEQUENCE [LARGE SCALE GENOMIC DNA]</scope>
</reference>
<evidence type="ECO:0000256" key="4">
    <source>
        <dbReference type="SAM" id="Phobius"/>
    </source>
</evidence>
<comment type="subcellular location">
    <subcellularLocation>
        <location evidence="1">Cell envelope</location>
    </subcellularLocation>
</comment>
<keyword evidence="4" id="KW-0472">Membrane</keyword>
<keyword evidence="4" id="KW-1133">Transmembrane helix</keyword>
<evidence type="ECO:0000313" key="5">
    <source>
        <dbReference type="EMBL" id="OGG59800.1"/>
    </source>
</evidence>
<organism evidence="5 6">
    <name type="scientific">Candidatus Kaiserbacteria bacterium RIFCSPHIGHO2_01_FULL_56_24</name>
    <dbReference type="NCBI Taxonomy" id="1798487"/>
    <lineage>
        <taxon>Bacteria</taxon>
        <taxon>Candidatus Kaiseribacteriota</taxon>
    </lineage>
</organism>
<dbReference type="SUPFAM" id="SSF111369">
    <property type="entry name" value="HlyD-like secretion proteins"/>
    <property type="match status" value="1"/>
</dbReference>
<dbReference type="PANTHER" id="PTHR32347:SF23">
    <property type="entry name" value="BLL5650 PROTEIN"/>
    <property type="match status" value="1"/>
</dbReference>
<dbReference type="Gene3D" id="2.40.30.170">
    <property type="match status" value="1"/>
</dbReference>
<protein>
    <submittedName>
        <fullName evidence="5">Uncharacterized protein</fullName>
    </submittedName>
</protein>
<keyword evidence="2 3" id="KW-0175">Coiled coil</keyword>
<dbReference type="EMBL" id="MFLA01000016">
    <property type="protein sequence ID" value="OGG59800.1"/>
    <property type="molecule type" value="Genomic_DNA"/>
</dbReference>
<dbReference type="PANTHER" id="PTHR32347">
    <property type="entry name" value="EFFLUX SYSTEM COMPONENT YKNX-RELATED"/>
    <property type="match status" value="1"/>
</dbReference>
<dbReference type="GO" id="GO:0030313">
    <property type="term" value="C:cell envelope"/>
    <property type="evidence" value="ECO:0007669"/>
    <property type="project" value="UniProtKB-SubCell"/>
</dbReference>
<comment type="caution">
    <text evidence="5">The sequence shown here is derived from an EMBL/GenBank/DDBJ whole genome shotgun (WGS) entry which is preliminary data.</text>
</comment>
<dbReference type="AlphaFoldDB" id="A0A1F6DEQ2"/>
<feature type="transmembrane region" description="Helical" evidence="4">
    <location>
        <begin position="41"/>
        <end position="63"/>
    </location>
</feature>
<feature type="coiled-coil region" evidence="3">
    <location>
        <begin position="371"/>
        <end position="398"/>
    </location>
</feature>
<dbReference type="Gene3D" id="2.40.50.100">
    <property type="match status" value="2"/>
</dbReference>
<evidence type="ECO:0000256" key="3">
    <source>
        <dbReference type="SAM" id="Coils"/>
    </source>
</evidence>
<name>A0A1F6DEQ2_9BACT</name>
<evidence type="ECO:0000313" key="6">
    <source>
        <dbReference type="Proteomes" id="UP000176377"/>
    </source>
</evidence>